<dbReference type="AlphaFoldDB" id="A0A974BH32"/>
<keyword evidence="3" id="KW-1185">Reference proteome</keyword>
<accession>A0A974BH32</accession>
<gene>
    <name evidence="2" type="ORF">HZF24_02395</name>
</gene>
<comment type="caution">
    <text evidence="2">The sequence shown here is derived from an EMBL/GenBank/DDBJ whole genome shotgun (WGS) entry which is preliminary data.</text>
</comment>
<sequence>MKGYNKVFWGLIFVVFNINLGPVNILPDFLGYFLISIGLSAIQNEYEHDSFKLAAVIANILGAYTLITSILAFVSGGSYEIFNNNVFNIGIALLVSAANLVMEFNILSGTASIFKDMEKLEDEEETYKIQRNYTYLCIIALFFMSITFNIFNISNSAIALIIVVYYLIVRIYYITVIRRIKKIFDNGTMGYEINMPNENLEDDNN</sequence>
<evidence type="ECO:0000313" key="2">
    <source>
        <dbReference type="EMBL" id="NYB72987.1"/>
    </source>
</evidence>
<evidence type="ECO:0000256" key="1">
    <source>
        <dbReference type="SAM" id="Phobius"/>
    </source>
</evidence>
<keyword evidence="1" id="KW-1133">Transmembrane helix</keyword>
<proteinExistence type="predicted"/>
<feature type="transmembrane region" description="Helical" evidence="1">
    <location>
        <begin position="29"/>
        <end position="46"/>
    </location>
</feature>
<keyword evidence="1" id="KW-0812">Transmembrane</keyword>
<feature type="transmembrane region" description="Helical" evidence="1">
    <location>
        <begin position="53"/>
        <end position="74"/>
    </location>
</feature>
<name>A0A974BH32_SEDHY</name>
<dbReference type="RefSeq" id="WP_179236650.1">
    <property type="nucleotide sequence ID" value="NZ_JACBNQ010000001.1"/>
</dbReference>
<dbReference type="Proteomes" id="UP000611629">
    <property type="component" value="Unassembled WGS sequence"/>
</dbReference>
<reference evidence="2" key="1">
    <citation type="submission" date="2020-07" db="EMBL/GenBank/DDBJ databases">
        <title>Genomic analysis of a strain of Sedimentibacter Hydroxybenzoicus DSM7310.</title>
        <authorList>
            <person name="Ma S."/>
        </authorList>
    </citation>
    <scope>NUCLEOTIDE SEQUENCE</scope>
    <source>
        <strain evidence="2">DSM 7310</strain>
    </source>
</reference>
<evidence type="ECO:0000313" key="3">
    <source>
        <dbReference type="Proteomes" id="UP000611629"/>
    </source>
</evidence>
<keyword evidence="1" id="KW-0472">Membrane</keyword>
<feature type="transmembrane region" description="Helical" evidence="1">
    <location>
        <begin position="133"/>
        <end position="151"/>
    </location>
</feature>
<feature type="transmembrane region" description="Helical" evidence="1">
    <location>
        <begin position="86"/>
        <end position="113"/>
    </location>
</feature>
<dbReference type="EMBL" id="JACBNQ010000001">
    <property type="protein sequence ID" value="NYB72987.1"/>
    <property type="molecule type" value="Genomic_DNA"/>
</dbReference>
<organism evidence="2 3">
    <name type="scientific">Sedimentibacter hydroxybenzoicus DSM 7310</name>
    <dbReference type="NCBI Taxonomy" id="1123245"/>
    <lineage>
        <taxon>Bacteria</taxon>
        <taxon>Bacillati</taxon>
        <taxon>Bacillota</taxon>
        <taxon>Tissierellia</taxon>
        <taxon>Sedimentibacter</taxon>
    </lineage>
</organism>
<feature type="transmembrane region" description="Helical" evidence="1">
    <location>
        <begin position="157"/>
        <end position="176"/>
    </location>
</feature>
<protein>
    <submittedName>
        <fullName evidence="2">Uncharacterized protein</fullName>
    </submittedName>
</protein>